<evidence type="ECO:0000256" key="1">
    <source>
        <dbReference type="ARBA" id="ARBA00007017"/>
    </source>
</evidence>
<reference evidence="3" key="1">
    <citation type="submission" date="2019-10" db="EMBL/GenBank/DDBJ databases">
        <authorList>
            <consortium name="DOE Joint Genome Institute"/>
            <person name="Kuo A."/>
            <person name="Miyauchi S."/>
            <person name="Kiss E."/>
            <person name="Drula E."/>
            <person name="Kohler A."/>
            <person name="Sanchez-Garcia M."/>
            <person name="Andreopoulos B."/>
            <person name="Barry K.W."/>
            <person name="Bonito G."/>
            <person name="Buee M."/>
            <person name="Carver A."/>
            <person name="Chen C."/>
            <person name="Cichocki N."/>
            <person name="Clum A."/>
            <person name="Culley D."/>
            <person name="Crous P.W."/>
            <person name="Fauchery L."/>
            <person name="Girlanda M."/>
            <person name="Hayes R."/>
            <person name="Keri Z."/>
            <person name="LaButti K."/>
            <person name="Lipzen A."/>
            <person name="Lombard V."/>
            <person name="Magnuson J."/>
            <person name="Maillard F."/>
            <person name="Morin E."/>
            <person name="Murat C."/>
            <person name="Nolan M."/>
            <person name="Ohm R."/>
            <person name="Pangilinan J."/>
            <person name="Pereira M."/>
            <person name="Perotto S."/>
            <person name="Peter M."/>
            <person name="Riley R."/>
            <person name="Sitrit Y."/>
            <person name="Stielow B."/>
            <person name="Szollosi G."/>
            <person name="Zifcakova L."/>
            <person name="Stursova M."/>
            <person name="Spatafora J.W."/>
            <person name="Tedersoo L."/>
            <person name="Vaario L.-M."/>
            <person name="Yamada A."/>
            <person name="Yan M."/>
            <person name="Wang P."/>
            <person name="Xu J."/>
            <person name="Bruns T."/>
            <person name="Baldrian P."/>
            <person name="Vilgalys R."/>
            <person name="Henrissat B."/>
            <person name="Grigoriev I.V."/>
            <person name="Hibbett D."/>
            <person name="Nagy L.G."/>
            <person name="Martin F.M."/>
        </authorList>
    </citation>
    <scope>NUCLEOTIDE SEQUENCE</scope>
    <source>
        <strain evidence="3">BED1</strain>
    </source>
</reference>
<gene>
    <name evidence="3" type="ORF">L210DRAFT_3611954</name>
</gene>
<accession>A0AAD4BW07</accession>
<name>A0AAD4BW07_BOLED</name>
<dbReference type="GO" id="GO:0000775">
    <property type="term" value="C:chromosome, centromeric region"/>
    <property type="evidence" value="ECO:0007669"/>
    <property type="project" value="TreeGrafter"/>
</dbReference>
<comment type="similarity">
    <text evidence="1">Belongs to the DCC1 family.</text>
</comment>
<dbReference type="GO" id="GO:0034088">
    <property type="term" value="P:maintenance of mitotic sister chromatid cohesion"/>
    <property type="evidence" value="ECO:0007669"/>
    <property type="project" value="TreeGrafter"/>
</dbReference>
<dbReference type="PANTHER" id="PTHR13395:SF6">
    <property type="entry name" value="SISTER CHROMATID COHESION PROTEIN DCC1"/>
    <property type="match status" value="1"/>
</dbReference>
<dbReference type="EMBL" id="WHUW01000010">
    <property type="protein sequence ID" value="KAF8441493.1"/>
    <property type="molecule type" value="Genomic_DNA"/>
</dbReference>
<dbReference type="Pfam" id="PF09724">
    <property type="entry name" value="Dcc1"/>
    <property type="match status" value="1"/>
</dbReference>
<dbReference type="GO" id="GO:0000785">
    <property type="term" value="C:chromatin"/>
    <property type="evidence" value="ECO:0007669"/>
    <property type="project" value="TreeGrafter"/>
</dbReference>
<protein>
    <submittedName>
        <fullName evidence="3">Sister chromatid cohesion protein Dcc1</fullName>
    </submittedName>
</protein>
<reference evidence="3" key="2">
    <citation type="journal article" date="2020" name="Nat. Commun.">
        <title>Large-scale genome sequencing of mycorrhizal fungi provides insights into the early evolution of symbiotic traits.</title>
        <authorList>
            <person name="Miyauchi S."/>
            <person name="Kiss E."/>
            <person name="Kuo A."/>
            <person name="Drula E."/>
            <person name="Kohler A."/>
            <person name="Sanchez-Garcia M."/>
            <person name="Morin E."/>
            <person name="Andreopoulos B."/>
            <person name="Barry K.W."/>
            <person name="Bonito G."/>
            <person name="Buee M."/>
            <person name="Carver A."/>
            <person name="Chen C."/>
            <person name="Cichocki N."/>
            <person name="Clum A."/>
            <person name="Culley D."/>
            <person name="Crous P.W."/>
            <person name="Fauchery L."/>
            <person name="Girlanda M."/>
            <person name="Hayes R.D."/>
            <person name="Keri Z."/>
            <person name="LaButti K."/>
            <person name="Lipzen A."/>
            <person name="Lombard V."/>
            <person name="Magnuson J."/>
            <person name="Maillard F."/>
            <person name="Murat C."/>
            <person name="Nolan M."/>
            <person name="Ohm R.A."/>
            <person name="Pangilinan J."/>
            <person name="Pereira M.F."/>
            <person name="Perotto S."/>
            <person name="Peter M."/>
            <person name="Pfister S."/>
            <person name="Riley R."/>
            <person name="Sitrit Y."/>
            <person name="Stielow J.B."/>
            <person name="Szollosi G."/>
            <person name="Zifcakova L."/>
            <person name="Stursova M."/>
            <person name="Spatafora J.W."/>
            <person name="Tedersoo L."/>
            <person name="Vaario L.M."/>
            <person name="Yamada A."/>
            <person name="Yan M."/>
            <person name="Wang P."/>
            <person name="Xu J."/>
            <person name="Bruns T."/>
            <person name="Baldrian P."/>
            <person name="Vilgalys R."/>
            <person name="Dunand C."/>
            <person name="Henrissat B."/>
            <person name="Grigoriev I.V."/>
            <person name="Hibbett D."/>
            <person name="Nagy L.G."/>
            <person name="Martin F.M."/>
        </authorList>
    </citation>
    <scope>NUCLEOTIDE SEQUENCE</scope>
    <source>
        <strain evidence="3">BED1</strain>
    </source>
</reference>
<dbReference type="PANTHER" id="PTHR13395">
    <property type="entry name" value="SISTER CHROMATID COHESION PROTEIN DCC1-RELATED"/>
    <property type="match status" value="1"/>
</dbReference>
<dbReference type="GO" id="GO:0031390">
    <property type="term" value="C:Ctf18 RFC-like complex"/>
    <property type="evidence" value="ECO:0007669"/>
    <property type="project" value="InterPro"/>
</dbReference>
<keyword evidence="2" id="KW-0235">DNA replication</keyword>
<proteinExistence type="inferred from homology"/>
<comment type="caution">
    <text evidence="3">The sequence shown here is derived from an EMBL/GenBank/DDBJ whole genome shotgun (WGS) entry which is preliminary data.</text>
</comment>
<organism evidence="3 4">
    <name type="scientific">Boletus edulis BED1</name>
    <dbReference type="NCBI Taxonomy" id="1328754"/>
    <lineage>
        <taxon>Eukaryota</taxon>
        <taxon>Fungi</taxon>
        <taxon>Dikarya</taxon>
        <taxon>Basidiomycota</taxon>
        <taxon>Agaricomycotina</taxon>
        <taxon>Agaricomycetes</taxon>
        <taxon>Agaricomycetidae</taxon>
        <taxon>Boletales</taxon>
        <taxon>Boletineae</taxon>
        <taxon>Boletaceae</taxon>
        <taxon>Boletoideae</taxon>
        <taxon>Boletus</taxon>
    </lineage>
</organism>
<evidence type="ECO:0000313" key="3">
    <source>
        <dbReference type="EMBL" id="KAF8441493.1"/>
    </source>
</evidence>
<dbReference type="InterPro" id="IPR019128">
    <property type="entry name" value="Dcc1"/>
</dbReference>
<dbReference type="GO" id="GO:0006260">
    <property type="term" value="P:DNA replication"/>
    <property type="evidence" value="ECO:0007669"/>
    <property type="project" value="UniProtKB-KW"/>
</dbReference>
<dbReference type="Proteomes" id="UP001194468">
    <property type="component" value="Unassembled WGS sequence"/>
</dbReference>
<dbReference type="AlphaFoldDB" id="A0AAD4BW07"/>
<keyword evidence="4" id="KW-1185">Reference proteome</keyword>
<sequence length="352" mass="39256">MSDLEIRFSPSTEQDAGAFRLVELPSELCQLIDSAVETKTSHPILSIKGHPTEDAVICTADKTYTLRSVVLSNTVLVLTPSRTDPDGTVHVRDQLHDVLELVPSVPKLHKLSVLLRGMEYDEGDEDRRTTLPKYSYEQARAEIQASESELRVGLRERRVLVLDGYLRPITPAHLNTILELLLNYLISLSFVHDAAPVDDLVSALADDHDISRGVSTQNTWKMDVNAVVAEIGLGIIRHYKTEFMTKWKNAVGDTFESAVSLQLLSGNYLRNTNNVLGMTLNYFAASALPTDAAARFAELFLTRPRWKGDEIEPFLSDISVNAKERDKLLLKHARAITTPEGILYTARVGYNN</sequence>
<evidence type="ECO:0000313" key="4">
    <source>
        <dbReference type="Proteomes" id="UP001194468"/>
    </source>
</evidence>
<evidence type="ECO:0000256" key="2">
    <source>
        <dbReference type="ARBA" id="ARBA00022705"/>
    </source>
</evidence>